<proteinExistence type="inferred from homology"/>
<comment type="similarity">
    <text evidence="1 10">Belongs to the protein prenyltransferase subunit beta family.</text>
</comment>
<gene>
    <name evidence="13" type="ORF">LUZ62_079078</name>
</gene>
<dbReference type="InterPro" id="IPR008930">
    <property type="entry name" value="Terpenoid_cyclase/PrenylTrfase"/>
</dbReference>
<dbReference type="Gene3D" id="1.50.10.20">
    <property type="match status" value="1"/>
</dbReference>
<sequence length="438" mass="48586">MGSSQPPVSSSHLDPTSDSDSDSGDELGPHLTVTQEEQLKVESQVADIYRCLVGVSLHRQSLVLELRREKHIEYLTKGLNQLGHTFQVLDANRPWLCYWILHSYSLLGEAVDSELEGRVVDFLSRCQDKEGGYAGGPGQMPHLATTYAAVNTLVTLGTERALSSINRKGMYNFLLSMKESLGGFRMHQLGEIDARSCYCAISVASLLNILDAELVRGVGEYIASCQTYEGGIGGEPHSEAHGGYTFCGLAAMMLIDEVEKLDLPCLINWVASRQGIELGFQGRANKLVDGCYSFWQGAALALTQKLAPLAKEVSEEQSSIHATRDYSDLGIEFMRRCNQTGPLFHHLALQQYIILCSQVLEGGFRDKPGKHRDYYHTCYCLSGLSICQYSCMRDGDLRPSTSDVLGPYSNMLEQVHPLYNVVLDKFYTALKFFSRSSF</sequence>
<dbReference type="Proteomes" id="UP001140206">
    <property type="component" value="Chromosome 4"/>
</dbReference>
<organism evidence="13 14">
    <name type="scientific">Rhynchospora pubera</name>
    <dbReference type="NCBI Taxonomy" id="906938"/>
    <lineage>
        <taxon>Eukaryota</taxon>
        <taxon>Viridiplantae</taxon>
        <taxon>Streptophyta</taxon>
        <taxon>Embryophyta</taxon>
        <taxon>Tracheophyta</taxon>
        <taxon>Spermatophyta</taxon>
        <taxon>Magnoliopsida</taxon>
        <taxon>Liliopsida</taxon>
        <taxon>Poales</taxon>
        <taxon>Cyperaceae</taxon>
        <taxon>Cyperoideae</taxon>
        <taxon>Rhynchosporeae</taxon>
        <taxon>Rhynchospora</taxon>
    </lineage>
</organism>
<keyword evidence="7" id="KW-0677">Repeat</keyword>
<evidence type="ECO:0000259" key="12">
    <source>
        <dbReference type="Pfam" id="PF00432"/>
    </source>
</evidence>
<keyword evidence="5 10" id="KW-0808">Transferase</keyword>
<dbReference type="PANTHER" id="PTHR11774:SF6">
    <property type="entry name" value="PROTEIN FARNESYLTRANSFERASE SUBUNIT BETA"/>
    <property type="match status" value="1"/>
</dbReference>
<evidence type="ECO:0000256" key="6">
    <source>
        <dbReference type="ARBA" id="ARBA00022723"/>
    </source>
</evidence>
<feature type="domain" description="Prenyltransferase alpha-alpha toroid" evidence="12">
    <location>
        <begin position="66"/>
        <end position="421"/>
    </location>
</feature>
<comment type="cofactor">
    <cofactor evidence="10">
        <name>Zn(2+)</name>
        <dbReference type="ChEBI" id="CHEBI:29105"/>
    </cofactor>
    <text evidence="10">Binds 1 zinc ion per subunit.</text>
</comment>
<protein>
    <recommendedName>
        <fullName evidence="3 10">Protein farnesyltransferase subunit beta</fullName>
        <shortName evidence="10">FTase-beta</shortName>
        <ecNumber evidence="2 10">2.5.1.58</ecNumber>
    </recommendedName>
</protein>
<keyword evidence="4 10" id="KW-0637">Prenyltransferase</keyword>
<feature type="region of interest" description="Disordered" evidence="11">
    <location>
        <begin position="1"/>
        <end position="31"/>
    </location>
</feature>
<comment type="subunit">
    <text evidence="10">Heterodimer of FTA and FTB.</text>
</comment>
<dbReference type="GO" id="GO:0008270">
    <property type="term" value="F:zinc ion binding"/>
    <property type="evidence" value="ECO:0007669"/>
    <property type="project" value="UniProtKB-UniRule"/>
</dbReference>
<evidence type="ECO:0000313" key="14">
    <source>
        <dbReference type="Proteomes" id="UP001140206"/>
    </source>
</evidence>
<reference evidence="13" key="1">
    <citation type="submission" date="2022-08" db="EMBL/GenBank/DDBJ databases">
        <authorList>
            <person name="Marques A."/>
        </authorList>
    </citation>
    <scope>NUCLEOTIDE SEQUENCE</scope>
    <source>
        <strain evidence="13">RhyPub2mFocal</strain>
        <tissue evidence="13">Leaves</tissue>
    </source>
</reference>
<dbReference type="AlphaFoldDB" id="A0AAV8DHM2"/>
<comment type="caution">
    <text evidence="13">The sequence shown here is derived from an EMBL/GenBank/DDBJ whole genome shotgun (WGS) entry which is preliminary data.</text>
</comment>
<evidence type="ECO:0000256" key="11">
    <source>
        <dbReference type="SAM" id="MobiDB-lite"/>
    </source>
</evidence>
<keyword evidence="6 10" id="KW-0479">Metal-binding</keyword>
<evidence type="ECO:0000256" key="8">
    <source>
        <dbReference type="ARBA" id="ARBA00022833"/>
    </source>
</evidence>
<evidence type="ECO:0000256" key="1">
    <source>
        <dbReference type="ARBA" id="ARBA00010497"/>
    </source>
</evidence>
<dbReference type="GO" id="GO:0004660">
    <property type="term" value="F:protein farnesyltransferase activity"/>
    <property type="evidence" value="ECO:0007669"/>
    <property type="project" value="UniProtKB-UniRule"/>
</dbReference>
<evidence type="ECO:0000256" key="9">
    <source>
        <dbReference type="ARBA" id="ARBA00050225"/>
    </source>
</evidence>
<evidence type="ECO:0000256" key="10">
    <source>
        <dbReference type="RuleBase" id="RU365056"/>
    </source>
</evidence>
<keyword evidence="14" id="KW-1185">Reference proteome</keyword>
<evidence type="ECO:0000256" key="4">
    <source>
        <dbReference type="ARBA" id="ARBA00022602"/>
    </source>
</evidence>
<dbReference type="PANTHER" id="PTHR11774">
    <property type="entry name" value="GERANYLGERANYL TRANSFERASE TYPE BETA SUBUNIT"/>
    <property type="match status" value="1"/>
</dbReference>
<evidence type="ECO:0000256" key="2">
    <source>
        <dbReference type="ARBA" id="ARBA00012702"/>
    </source>
</evidence>
<comment type="function">
    <text evidence="10">Catalyzes the transfer of a farnesyl moiety from farnesyl diphosphate to a cysteine at the fourth position from the C-terminus of several proteins. The beta subunit is responsible for peptide-binding.</text>
</comment>
<dbReference type="CDD" id="cd02893">
    <property type="entry name" value="FTase"/>
    <property type="match status" value="1"/>
</dbReference>
<dbReference type="InterPro" id="IPR045089">
    <property type="entry name" value="PGGT1B-like"/>
</dbReference>
<dbReference type="EC" id="2.5.1.58" evidence="2 10"/>
<comment type="catalytic activity">
    <reaction evidence="9">
        <text>L-cysteinyl-[protein] + (2E,6E)-farnesyl diphosphate = S-(2E,6E)-farnesyl-L-cysteinyl-[protein] + diphosphate</text>
        <dbReference type="Rhea" id="RHEA:13345"/>
        <dbReference type="Rhea" id="RHEA-COMP:10131"/>
        <dbReference type="Rhea" id="RHEA-COMP:11535"/>
        <dbReference type="ChEBI" id="CHEBI:29950"/>
        <dbReference type="ChEBI" id="CHEBI:33019"/>
        <dbReference type="ChEBI" id="CHEBI:86019"/>
        <dbReference type="ChEBI" id="CHEBI:175763"/>
        <dbReference type="EC" id="2.5.1.58"/>
    </reaction>
</comment>
<dbReference type="InterPro" id="IPR001330">
    <property type="entry name" value="Prenyltrans"/>
</dbReference>
<dbReference type="FunFam" id="1.50.10.20:FF:000017">
    <property type="entry name" value="Protein farnesyltransferase subunit beta"/>
    <property type="match status" value="1"/>
</dbReference>
<evidence type="ECO:0000256" key="7">
    <source>
        <dbReference type="ARBA" id="ARBA00022737"/>
    </source>
</evidence>
<name>A0AAV8DHM2_9POAL</name>
<keyword evidence="8 10" id="KW-0862">Zinc</keyword>
<evidence type="ECO:0000256" key="5">
    <source>
        <dbReference type="ARBA" id="ARBA00022679"/>
    </source>
</evidence>
<dbReference type="InterPro" id="IPR026872">
    <property type="entry name" value="FTB"/>
</dbReference>
<evidence type="ECO:0000313" key="13">
    <source>
        <dbReference type="EMBL" id="KAJ4768703.1"/>
    </source>
</evidence>
<accession>A0AAV8DHM2</accession>
<dbReference type="Pfam" id="PF00432">
    <property type="entry name" value="Prenyltrans"/>
    <property type="match status" value="1"/>
</dbReference>
<dbReference type="GO" id="GO:0005965">
    <property type="term" value="C:protein farnesyltransferase complex"/>
    <property type="evidence" value="ECO:0007669"/>
    <property type="project" value="UniProtKB-UniRule"/>
</dbReference>
<dbReference type="SUPFAM" id="SSF48239">
    <property type="entry name" value="Terpenoid cyclases/Protein prenyltransferases"/>
    <property type="match status" value="1"/>
</dbReference>
<dbReference type="EMBL" id="JAMFTS010000004">
    <property type="protein sequence ID" value="KAJ4768703.1"/>
    <property type="molecule type" value="Genomic_DNA"/>
</dbReference>
<dbReference type="GO" id="GO:0097354">
    <property type="term" value="P:prenylation"/>
    <property type="evidence" value="ECO:0007669"/>
    <property type="project" value="UniProtKB-UniRule"/>
</dbReference>
<evidence type="ECO:0000256" key="3">
    <source>
        <dbReference type="ARBA" id="ARBA00015798"/>
    </source>
</evidence>